<dbReference type="InterPro" id="IPR000795">
    <property type="entry name" value="T_Tr_GTP-bd_dom"/>
</dbReference>
<dbReference type="GO" id="GO:0005829">
    <property type="term" value="C:cytosol"/>
    <property type="evidence" value="ECO:0007669"/>
    <property type="project" value="TreeGrafter"/>
</dbReference>
<dbReference type="EMBL" id="BAVR01000013">
    <property type="protein sequence ID" value="GAE88072.1"/>
    <property type="molecule type" value="Genomic_DNA"/>
</dbReference>
<protein>
    <submittedName>
        <fullName evidence="3">GTP-binding protein Era</fullName>
    </submittedName>
</protein>
<dbReference type="Pfam" id="PF00009">
    <property type="entry name" value="GTP_EFTU"/>
    <property type="match status" value="1"/>
</dbReference>
<dbReference type="NCBIfam" id="TIGR00436">
    <property type="entry name" value="era"/>
    <property type="match status" value="1"/>
</dbReference>
<dbReference type="GO" id="GO:0043024">
    <property type="term" value="F:ribosomal small subunit binding"/>
    <property type="evidence" value="ECO:0007669"/>
    <property type="project" value="TreeGrafter"/>
</dbReference>
<evidence type="ECO:0000259" key="2">
    <source>
        <dbReference type="PROSITE" id="PS51713"/>
    </source>
</evidence>
<dbReference type="InterPro" id="IPR030388">
    <property type="entry name" value="G_ERA_dom"/>
</dbReference>
<dbReference type="InterPro" id="IPR015946">
    <property type="entry name" value="KH_dom-like_a/b"/>
</dbReference>
<comment type="caution">
    <text evidence="1">Lacks conserved residue(s) required for the propagation of feature annotation.</text>
</comment>
<evidence type="ECO:0000313" key="3">
    <source>
        <dbReference type="EMBL" id="GAE88072.1"/>
    </source>
</evidence>
<feature type="domain" description="Era-type G" evidence="2">
    <location>
        <begin position="1"/>
        <end position="99"/>
    </location>
</feature>
<accession>W4V4K2</accession>
<dbReference type="Gene3D" id="3.40.50.300">
    <property type="entry name" value="P-loop containing nucleotide triphosphate hydrolases"/>
    <property type="match status" value="1"/>
</dbReference>
<dbReference type="STRING" id="1294263.JCM21531_1491"/>
<dbReference type="PROSITE" id="PS51713">
    <property type="entry name" value="G_ERA"/>
    <property type="match status" value="1"/>
</dbReference>
<dbReference type="InterPro" id="IPR005662">
    <property type="entry name" value="GTPase_Era-like"/>
</dbReference>
<keyword evidence="4" id="KW-1185">Reference proteome</keyword>
<gene>
    <name evidence="3" type="ORF">JCM21531_1491</name>
</gene>
<dbReference type="GO" id="GO:0019843">
    <property type="term" value="F:rRNA binding"/>
    <property type="evidence" value="ECO:0007669"/>
    <property type="project" value="TreeGrafter"/>
</dbReference>
<proteinExistence type="inferred from homology"/>
<dbReference type="PANTHER" id="PTHR42698">
    <property type="entry name" value="GTPASE ERA"/>
    <property type="match status" value="1"/>
</dbReference>
<reference evidence="3" key="1">
    <citation type="journal article" date="2014" name="Genome Announc.">
        <title>Draft Genome Sequence of Clostridium straminisolvens Strain JCM 21531T, Isolated from a Cellulose-Degrading Bacterial Community.</title>
        <authorList>
            <person name="Yuki M."/>
            <person name="Oshima K."/>
            <person name="Suda W."/>
            <person name="Sakamoto M."/>
            <person name="Kitamura K."/>
            <person name="Iida T."/>
            <person name="Hattori M."/>
            <person name="Ohkuma M."/>
        </authorList>
    </citation>
    <scope>NUCLEOTIDE SEQUENCE [LARGE SCALE GENOMIC DNA]</scope>
    <source>
        <strain evidence="3">JCM 21531</strain>
    </source>
</reference>
<organism evidence="3 4">
    <name type="scientific">Acetivibrio straminisolvens JCM 21531</name>
    <dbReference type="NCBI Taxonomy" id="1294263"/>
    <lineage>
        <taxon>Bacteria</taxon>
        <taxon>Bacillati</taxon>
        <taxon>Bacillota</taxon>
        <taxon>Clostridia</taxon>
        <taxon>Eubacteriales</taxon>
        <taxon>Oscillospiraceae</taxon>
        <taxon>Acetivibrio</taxon>
    </lineage>
</organism>
<dbReference type="Gene3D" id="3.30.300.20">
    <property type="match status" value="1"/>
</dbReference>
<dbReference type="PANTHER" id="PTHR42698:SF1">
    <property type="entry name" value="GTPASE ERA, MITOCHONDRIAL"/>
    <property type="match status" value="1"/>
</dbReference>
<dbReference type="GO" id="GO:0000028">
    <property type="term" value="P:ribosomal small subunit assembly"/>
    <property type="evidence" value="ECO:0007669"/>
    <property type="project" value="TreeGrafter"/>
</dbReference>
<evidence type="ECO:0000313" key="4">
    <source>
        <dbReference type="Proteomes" id="UP000019109"/>
    </source>
</evidence>
<comment type="similarity">
    <text evidence="1">Belongs to the TRAFAC class TrmE-Era-EngA-EngB-Septin-like GTPase superfamily. Era GTPase family.</text>
</comment>
<sequence>MVNIAKDSLNEVDLVLFLVEALDKEPGPGDLYIIEQLKKVKTPVFCLINKIDLVEKDQILPTIAAYKETMDFSQIIPISALEDKSVDIVKEEIKKVLPEGPKYFPEDMITDQPEKVIAAELIREKILGLLSDEVPHASVLRL</sequence>
<dbReference type="Proteomes" id="UP000019109">
    <property type="component" value="Unassembled WGS sequence"/>
</dbReference>
<dbReference type="SUPFAM" id="SSF52540">
    <property type="entry name" value="P-loop containing nucleoside triphosphate hydrolases"/>
    <property type="match status" value="1"/>
</dbReference>
<evidence type="ECO:0000256" key="1">
    <source>
        <dbReference type="PROSITE-ProRule" id="PRU01050"/>
    </source>
</evidence>
<comment type="caution">
    <text evidence="3">The sequence shown here is derived from an EMBL/GenBank/DDBJ whole genome shotgun (WGS) entry which is preliminary data.</text>
</comment>
<name>W4V4K2_9FIRM</name>
<dbReference type="InterPro" id="IPR027417">
    <property type="entry name" value="P-loop_NTPase"/>
</dbReference>
<dbReference type="GO" id="GO:0003924">
    <property type="term" value="F:GTPase activity"/>
    <property type="evidence" value="ECO:0007669"/>
    <property type="project" value="InterPro"/>
</dbReference>
<dbReference type="AlphaFoldDB" id="W4V4K2"/>
<dbReference type="GO" id="GO:0005525">
    <property type="term" value="F:GTP binding"/>
    <property type="evidence" value="ECO:0007669"/>
    <property type="project" value="InterPro"/>
</dbReference>